<proteinExistence type="predicted"/>
<keyword evidence="2" id="KW-1185">Reference proteome</keyword>
<dbReference type="Gene3D" id="1.25.70.10">
    <property type="entry name" value="Transcription termination factor 3, mitochondrial"/>
    <property type="match status" value="1"/>
</dbReference>
<evidence type="ECO:0000313" key="2">
    <source>
        <dbReference type="Proteomes" id="UP001180020"/>
    </source>
</evidence>
<sequence length="77" mass="8965">MEADVRASKWVTLKTTKNADLVLDFFRNHGFDQTHITKTITGQPVLLTLHPERILKPKMDFFIRIMACLLTISQNFF</sequence>
<dbReference type="Proteomes" id="UP001180020">
    <property type="component" value="Unassembled WGS sequence"/>
</dbReference>
<dbReference type="EMBL" id="JAUJYO010000016">
    <property type="protein sequence ID" value="KAK1295066.1"/>
    <property type="molecule type" value="Genomic_DNA"/>
</dbReference>
<dbReference type="AlphaFoldDB" id="A0AAV9D2D6"/>
<name>A0AAV9D2D6_ACOCL</name>
<accession>A0AAV9D2D6</accession>
<reference evidence="1" key="1">
    <citation type="journal article" date="2023" name="Nat. Commun.">
        <title>Diploid and tetraploid genomes of Acorus and the evolution of monocots.</title>
        <authorList>
            <person name="Ma L."/>
            <person name="Liu K.W."/>
            <person name="Li Z."/>
            <person name="Hsiao Y.Y."/>
            <person name="Qi Y."/>
            <person name="Fu T."/>
            <person name="Tang G.D."/>
            <person name="Zhang D."/>
            <person name="Sun W.H."/>
            <person name="Liu D.K."/>
            <person name="Li Y."/>
            <person name="Chen G.Z."/>
            <person name="Liu X.D."/>
            <person name="Liao X.Y."/>
            <person name="Jiang Y.T."/>
            <person name="Yu X."/>
            <person name="Hao Y."/>
            <person name="Huang J."/>
            <person name="Zhao X.W."/>
            <person name="Ke S."/>
            <person name="Chen Y.Y."/>
            <person name="Wu W.L."/>
            <person name="Hsu J.L."/>
            <person name="Lin Y.F."/>
            <person name="Huang M.D."/>
            <person name="Li C.Y."/>
            <person name="Huang L."/>
            <person name="Wang Z.W."/>
            <person name="Zhao X."/>
            <person name="Zhong W.Y."/>
            <person name="Peng D.H."/>
            <person name="Ahmad S."/>
            <person name="Lan S."/>
            <person name="Zhang J.S."/>
            <person name="Tsai W.C."/>
            <person name="Van de Peer Y."/>
            <person name="Liu Z.J."/>
        </authorList>
    </citation>
    <scope>NUCLEOTIDE SEQUENCE</scope>
    <source>
        <strain evidence="1">CP</strain>
    </source>
</reference>
<gene>
    <name evidence="1" type="ORF">QJS10_CPA16g01097</name>
</gene>
<organism evidence="1 2">
    <name type="scientific">Acorus calamus</name>
    <name type="common">Sweet flag</name>
    <dbReference type="NCBI Taxonomy" id="4465"/>
    <lineage>
        <taxon>Eukaryota</taxon>
        <taxon>Viridiplantae</taxon>
        <taxon>Streptophyta</taxon>
        <taxon>Embryophyta</taxon>
        <taxon>Tracheophyta</taxon>
        <taxon>Spermatophyta</taxon>
        <taxon>Magnoliopsida</taxon>
        <taxon>Liliopsida</taxon>
        <taxon>Acoraceae</taxon>
        <taxon>Acorus</taxon>
    </lineage>
</organism>
<protein>
    <submittedName>
        <fullName evidence="1">Uncharacterized protein</fullName>
    </submittedName>
</protein>
<evidence type="ECO:0000313" key="1">
    <source>
        <dbReference type="EMBL" id="KAK1295066.1"/>
    </source>
</evidence>
<comment type="caution">
    <text evidence="1">The sequence shown here is derived from an EMBL/GenBank/DDBJ whole genome shotgun (WGS) entry which is preliminary data.</text>
</comment>
<reference evidence="1" key="2">
    <citation type="submission" date="2023-06" db="EMBL/GenBank/DDBJ databases">
        <authorList>
            <person name="Ma L."/>
            <person name="Liu K.-W."/>
            <person name="Li Z."/>
            <person name="Hsiao Y.-Y."/>
            <person name="Qi Y."/>
            <person name="Fu T."/>
            <person name="Tang G."/>
            <person name="Zhang D."/>
            <person name="Sun W.-H."/>
            <person name="Liu D.-K."/>
            <person name="Li Y."/>
            <person name="Chen G.-Z."/>
            <person name="Liu X.-D."/>
            <person name="Liao X.-Y."/>
            <person name="Jiang Y.-T."/>
            <person name="Yu X."/>
            <person name="Hao Y."/>
            <person name="Huang J."/>
            <person name="Zhao X.-W."/>
            <person name="Ke S."/>
            <person name="Chen Y.-Y."/>
            <person name="Wu W.-L."/>
            <person name="Hsu J.-L."/>
            <person name="Lin Y.-F."/>
            <person name="Huang M.-D."/>
            <person name="Li C.-Y."/>
            <person name="Huang L."/>
            <person name="Wang Z.-W."/>
            <person name="Zhao X."/>
            <person name="Zhong W.-Y."/>
            <person name="Peng D.-H."/>
            <person name="Ahmad S."/>
            <person name="Lan S."/>
            <person name="Zhang J.-S."/>
            <person name="Tsai W.-C."/>
            <person name="Van De Peer Y."/>
            <person name="Liu Z.-J."/>
        </authorList>
    </citation>
    <scope>NUCLEOTIDE SEQUENCE</scope>
    <source>
        <strain evidence="1">CP</strain>
        <tissue evidence="1">Leaves</tissue>
    </source>
</reference>
<dbReference type="InterPro" id="IPR038538">
    <property type="entry name" value="MTERF_sf"/>
</dbReference>